<feature type="domain" description="DUF6876" evidence="1">
    <location>
        <begin position="7"/>
        <end position="126"/>
    </location>
</feature>
<dbReference type="AlphaFoldDB" id="A0A5C4SQ21"/>
<evidence type="ECO:0000313" key="3">
    <source>
        <dbReference type="Proteomes" id="UP000308713"/>
    </source>
</evidence>
<keyword evidence="3" id="KW-1185">Reference proteome</keyword>
<dbReference type="Proteomes" id="UP000308713">
    <property type="component" value="Unassembled WGS sequence"/>
</dbReference>
<evidence type="ECO:0000313" key="2">
    <source>
        <dbReference type="EMBL" id="TNJ46250.1"/>
    </source>
</evidence>
<dbReference type="EMBL" id="VDCS01000003">
    <property type="protein sequence ID" value="TNJ46250.1"/>
    <property type="molecule type" value="Genomic_DNA"/>
</dbReference>
<dbReference type="Pfam" id="PF21781">
    <property type="entry name" value="DUF6876"/>
    <property type="match status" value="1"/>
</dbReference>
<comment type="caution">
    <text evidence="2">The sequence shown here is derived from an EMBL/GenBank/DDBJ whole genome shotgun (WGS) entry which is preliminary data.</text>
</comment>
<sequence length="126" mass="14700">MDTQVNKIEKQLQHFTGTEMYYHIPILKTRFTDGLKYLADVADCYWLITDASVIAKSLKYKSGWITIDFKRLPEDKRTASGYEAEIVYSDGNDTILERHGYRVTDFPLDALRLFFVNDTLMLPSEY</sequence>
<reference evidence="2 3" key="1">
    <citation type="submission" date="2019-05" db="EMBL/GenBank/DDBJ databases">
        <title>Tamlana fucoidanivorans sp. nov., isolated from the surface of algae collected from Fujian province in China.</title>
        <authorList>
            <person name="Li J."/>
        </authorList>
    </citation>
    <scope>NUCLEOTIDE SEQUENCE [LARGE SCALE GENOMIC DNA]</scope>
    <source>
        <strain evidence="2 3">CW2-9</strain>
    </source>
</reference>
<dbReference type="OrthoDB" id="1441652at2"/>
<dbReference type="InterPro" id="IPR049241">
    <property type="entry name" value="DUF6876"/>
</dbReference>
<name>A0A5C4SQ21_9FLAO</name>
<organism evidence="2 3">
    <name type="scientific">Allotamlana fucoidanivorans</name>
    <dbReference type="NCBI Taxonomy" id="2583814"/>
    <lineage>
        <taxon>Bacteria</taxon>
        <taxon>Pseudomonadati</taxon>
        <taxon>Bacteroidota</taxon>
        <taxon>Flavobacteriia</taxon>
        <taxon>Flavobacteriales</taxon>
        <taxon>Flavobacteriaceae</taxon>
        <taxon>Allotamlana</taxon>
    </lineage>
</organism>
<evidence type="ECO:0000259" key="1">
    <source>
        <dbReference type="Pfam" id="PF21781"/>
    </source>
</evidence>
<accession>A0A5C4SQ21</accession>
<gene>
    <name evidence="2" type="ORF">FGF67_03645</name>
</gene>
<proteinExistence type="predicted"/>
<protein>
    <recommendedName>
        <fullName evidence="1">DUF6876 domain-containing protein</fullName>
    </recommendedName>
</protein>